<dbReference type="InterPro" id="IPR036915">
    <property type="entry name" value="Cyclin-like_sf"/>
</dbReference>
<dbReference type="PANTHER" id="PTHR11618:SF13">
    <property type="entry name" value="TRANSCRIPTION INITIATION FACTOR IIB"/>
    <property type="match status" value="1"/>
</dbReference>
<dbReference type="PROSITE" id="PS00782">
    <property type="entry name" value="TFIIB"/>
    <property type="match status" value="1"/>
</dbReference>
<keyword evidence="5 11" id="KW-0863">Zinc-finger</keyword>
<feature type="binding site" evidence="10">
    <location>
        <position position="34"/>
    </location>
    <ligand>
        <name>Zn(2+)</name>
        <dbReference type="ChEBI" id="CHEBI:29105"/>
    </ligand>
</feature>
<evidence type="ECO:0000256" key="1">
    <source>
        <dbReference type="ARBA" id="ARBA00010857"/>
    </source>
</evidence>
<dbReference type="GO" id="GO:0008270">
    <property type="term" value="F:zinc ion binding"/>
    <property type="evidence" value="ECO:0007669"/>
    <property type="project" value="UniProtKB-UniRule"/>
</dbReference>
<dbReference type="CDD" id="cd20549">
    <property type="entry name" value="CYCLIN_TFIIB_archaea_like_rpt1"/>
    <property type="match status" value="1"/>
</dbReference>
<dbReference type="SUPFAM" id="SSF57783">
    <property type="entry name" value="Zinc beta-ribbon"/>
    <property type="match status" value="1"/>
</dbReference>
<comment type="caution">
    <text evidence="14">The sequence shown here is derived from an EMBL/GenBank/DDBJ whole genome shotgun (WGS) entry which is preliminary data.</text>
</comment>
<feature type="domain" description="TFIIB-type" evidence="13">
    <location>
        <begin position="27"/>
        <end position="57"/>
    </location>
</feature>
<evidence type="ECO:0000313" key="15">
    <source>
        <dbReference type="Proteomes" id="UP001596547"/>
    </source>
</evidence>
<reference evidence="14 15" key="1">
    <citation type="journal article" date="2019" name="Int. J. Syst. Evol. Microbiol.">
        <title>The Global Catalogue of Microorganisms (GCM) 10K type strain sequencing project: providing services to taxonomists for standard genome sequencing and annotation.</title>
        <authorList>
            <consortium name="The Broad Institute Genomics Platform"/>
            <consortium name="The Broad Institute Genome Sequencing Center for Infectious Disease"/>
            <person name="Wu L."/>
            <person name="Ma J."/>
        </authorList>
    </citation>
    <scope>NUCLEOTIDE SEQUENCE [LARGE SCALE GENOMIC DNA]</scope>
    <source>
        <strain evidence="14 15">PSR21</strain>
    </source>
</reference>
<evidence type="ECO:0000256" key="7">
    <source>
        <dbReference type="ARBA" id="ARBA00023015"/>
    </source>
</evidence>
<dbReference type="InterPro" id="IPR013763">
    <property type="entry name" value="Cyclin-like_dom"/>
</dbReference>
<feature type="binding site" evidence="10">
    <location>
        <position position="52"/>
    </location>
    <ligand>
        <name>Zn(2+)</name>
        <dbReference type="ChEBI" id="CHEBI:29105"/>
    </ligand>
</feature>
<dbReference type="AlphaFoldDB" id="A0ABD6ADE4"/>
<dbReference type="SUPFAM" id="SSF47954">
    <property type="entry name" value="Cyclin-like"/>
    <property type="match status" value="2"/>
</dbReference>
<gene>
    <name evidence="10" type="primary">tfb</name>
    <name evidence="14" type="ORF">ACFQPE_16345</name>
</gene>
<feature type="repeat" description="2" evidence="10">
    <location>
        <begin position="237"/>
        <end position="318"/>
    </location>
</feature>
<keyword evidence="8 10" id="KW-0804">Transcription</keyword>
<dbReference type="GO" id="GO:0006352">
    <property type="term" value="P:DNA-templated transcription initiation"/>
    <property type="evidence" value="ECO:0007669"/>
    <property type="project" value="UniProtKB-UniRule"/>
</dbReference>
<dbReference type="NCBIfam" id="NF001658">
    <property type="entry name" value="PRK00423.1"/>
    <property type="match status" value="1"/>
</dbReference>
<feature type="compositionally biased region" description="Basic and acidic residues" evidence="12">
    <location>
        <begin position="16"/>
        <end position="28"/>
    </location>
</feature>
<accession>A0ABD6ADE4</accession>
<comment type="similarity">
    <text evidence="1 10">Belongs to the TFIIB family.</text>
</comment>
<keyword evidence="4 10" id="KW-0677">Repeat</keyword>
<dbReference type="Pfam" id="PF00382">
    <property type="entry name" value="TFIIB"/>
    <property type="match status" value="2"/>
</dbReference>
<keyword evidence="3 10" id="KW-0479">Metal-binding</keyword>
<dbReference type="PANTHER" id="PTHR11618">
    <property type="entry name" value="TRANSCRIPTION INITIATION FACTOR IIB-RELATED"/>
    <property type="match status" value="1"/>
</dbReference>
<name>A0ABD6ADE4_9EURY</name>
<dbReference type="InterPro" id="IPR013137">
    <property type="entry name" value="Znf_TFIIB"/>
</dbReference>
<feature type="binding site" evidence="10">
    <location>
        <position position="49"/>
    </location>
    <ligand>
        <name>Zn(2+)</name>
        <dbReference type="ChEBI" id="CHEBI:29105"/>
    </ligand>
</feature>
<comment type="function">
    <text evidence="9 10">Stabilizes TBP binding to an archaeal box-A promoter. Also responsible for recruiting RNA polymerase II to the pre-initiation complex (DNA-TBP-TFIIB).</text>
</comment>
<dbReference type="Pfam" id="PF08271">
    <property type="entry name" value="Zn_Ribbon_TF"/>
    <property type="match status" value="1"/>
</dbReference>
<feature type="region of interest" description="Disordered" evidence="12">
    <location>
        <begin position="1"/>
        <end position="28"/>
    </location>
</feature>
<dbReference type="Gene3D" id="1.10.472.10">
    <property type="entry name" value="Cyclin-like"/>
    <property type="match status" value="1"/>
</dbReference>
<dbReference type="FunFam" id="1.10.472.10:FF:000023">
    <property type="entry name" value="Transcription initiation factor IIB"/>
    <property type="match status" value="1"/>
</dbReference>
<sequence>MSERVNRTRGVRRRDRTAETDAPAERAESACPECGGDVVSDAERAERLCAGCGLIVEGERIDRGPEWRAFDAEEREDRSRVGAPTTNMLHDRGLSTTIDWQDRDAYGKLIGPRRRARMQRLRVWDERFRAKNGRERNLKQALGEIDRMASALGLPENVRETAGVLYRRALEAGLLPGRSIEGMATACLYGAARQAGVPRSLGEVSDVSRVAELDVQRTYRYLSRELGLGIVPTDPTTYVPRFVSALELGEEVARVALDLLETAKSRRVHSGKSPVGLAAAAVYAAAYLANESVTQAAVSDVAGVSEVTIRNRYQELLDAQADR</sequence>
<dbReference type="PROSITE" id="PS51134">
    <property type="entry name" value="ZF_TFIIB"/>
    <property type="match status" value="1"/>
</dbReference>
<evidence type="ECO:0000256" key="11">
    <source>
        <dbReference type="PROSITE-ProRule" id="PRU00469"/>
    </source>
</evidence>
<keyword evidence="6 10" id="KW-0862">Zinc</keyword>
<dbReference type="InterPro" id="IPR023486">
    <property type="entry name" value="TFIIB_CS"/>
</dbReference>
<evidence type="ECO:0000259" key="13">
    <source>
        <dbReference type="PROSITE" id="PS51134"/>
    </source>
</evidence>
<dbReference type="InterPro" id="IPR013150">
    <property type="entry name" value="TFIIB_cyclin"/>
</dbReference>
<evidence type="ECO:0000256" key="3">
    <source>
        <dbReference type="ARBA" id="ARBA00022723"/>
    </source>
</evidence>
<evidence type="ECO:0000256" key="9">
    <source>
        <dbReference type="ARBA" id="ARBA00053882"/>
    </source>
</evidence>
<dbReference type="Gene3D" id="1.10.472.170">
    <property type="match status" value="1"/>
</dbReference>
<dbReference type="SMART" id="SM00385">
    <property type="entry name" value="CYCLIN"/>
    <property type="match status" value="2"/>
</dbReference>
<keyword evidence="15" id="KW-1185">Reference proteome</keyword>
<proteinExistence type="inferred from homology"/>
<dbReference type="FunFam" id="1.10.472.170:FF:000001">
    <property type="entry name" value="Transcription initiation factor IIB"/>
    <property type="match status" value="1"/>
</dbReference>
<evidence type="ECO:0000256" key="12">
    <source>
        <dbReference type="SAM" id="MobiDB-lite"/>
    </source>
</evidence>
<evidence type="ECO:0000256" key="8">
    <source>
        <dbReference type="ARBA" id="ARBA00023163"/>
    </source>
</evidence>
<dbReference type="GO" id="GO:0003700">
    <property type="term" value="F:DNA-binding transcription factor activity"/>
    <property type="evidence" value="ECO:0007669"/>
    <property type="project" value="UniProtKB-UniRule"/>
</dbReference>
<evidence type="ECO:0000256" key="2">
    <source>
        <dbReference type="ARBA" id="ARBA00013932"/>
    </source>
</evidence>
<evidence type="ECO:0000256" key="10">
    <source>
        <dbReference type="HAMAP-Rule" id="MF_00383"/>
    </source>
</evidence>
<evidence type="ECO:0000256" key="6">
    <source>
        <dbReference type="ARBA" id="ARBA00022833"/>
    </source>
</evidence>
<dbReference type="PRINTS" id="PR00685">
    <property type="entry name" value="TIFACTORIIB"/>
</dbReference>
<dbReference type="Proteomes" id="UP001596547">
    <property type="component" value="Unassembled WGS sequence"/>
</dbReference>
<dbReference type="GeneID" id="79317472"/>
<dbReference type="InterPro" id="IPR000812">
    <property type="entry name" value="TFIIB"/>
</dbReference>
<feature type="repeat" description="1" evidence="10">
    <location>
        <begin position="143"/>
        <end position="226"/>
    </location>
</feature>
<evidence type="ECO:0000313" key="14">
    <source>
        <dbReference type="EMBL" id="MFC7318351.1"/>
    </source>
</evidence>
<dbReference type="InterPro" id="IPR023484">
    <property type="entry name" value="TFIIB_arc"/>
</dbReference>
<evidence type="ECO:0000256" key="4">
    <source>
        <dbReference type="ARBA" id="ARBA00022737"/>
    </source>
</evidence>
<feature type="binding site" evidence="10">
    <location>
        <position position="31"/>
    </location>
    <ligand>
        <name>Zn(2+)</name>
        <dbReference type="ChEBI" id="CHEBI:29105"/>
    </ligand>
</feature>
<protein>
    <recommendedName>
        <fullName evidence="2 10">Transcription initiation factor IIB</fullName>
        <shortName evidence="10">TFIIB</shortName>
    </recommendedName>
</protein>
<organism evidence="14 15">
    <name type="scientific">Halomarina halobia</name>
    <dbReference type="NCBI Taxonomy" id="3033386"/>
    <lineage>
        <taxon>Archaea</taxon>
        <taxon>Methanobacteriati</taxon>
        <taxon>Methanobacteriota</taxon>
        <taxon>Stenosarchaea group</taxon>
        <taxon>Halobacteria</taxon>
        <taxon>Halobacteriales</taxon>
        <taxon>Natronomonadaceae</taxon>
        <taxon>Halomarina</taxon>
    </lineage>
</organism>
<keyword evidence="7 10" id="KW-0805">Transcription regulation</keyword>
<dbReference type="HAMAP" id="MF_00383">
    <property type="entry name" value="TF2B_arch"/>
    <property type="match status" value="1"/>
</dbReference>
<evidence type="ECO:0000256" key="5">
    <source>
        <dbReference type="ARBA" id="ARBA00022771"/>
    </source>
</evidence>
<dbReference type="EMBL" id="JBHTBF010000003">
    <property type="protein sequence ID" value="MFC7318351.1"/>
    <property type="molecule type" value="Genomic_DNA"/>
</dbReference>
<dbReference type="RefSeq" id="WP_276305857.1">
    <property type="nucleotide sequence ID" value="NZ_CP119993.1"/>
</dbReference>